<keyword evidence="1" id="KW-0472">Membrane</keyword>
<evidence type="ECO:0000256" key="1">
    <source>
        <dbReference type="SAM" id="Phobius"/>
    </source>
</evidence>
<name>A0AAG5DRW2_ANOAO</name>
<organism evidence="2 3">
    <name type="scientific">Anopheles atroparvus</name>
    <name type="common">European mosquito</name>
    <dbReference type="NCBI Taxonomy" id="41427"/>
    <lineage>
        <taxon>Eukaryota</taxon>
        <taxon>Metazoa</taxon>
        <taxon>Ecdysozoa</taxon>
        <taxon>Arthropoda</taxon>
        <taxon>Hexapoda</taxon>
        <taxon>Insecta</taxon>
        <taxon>Pterygota</taxon>
        <taxon>Neoptera</taxon>
        <taxon>Endopterygota</taxon>
        <taxon>Diptera</taxon>
        <taxon>Nematocera</taxon>
        <taxon>Culicoidea</taxon>
        <taxon>Culicidae</taxon>
        <taxon>Anophelinae</taxon>
        <taxon>Anopheles</taxon>
    </lineage>
</organism>
<dbReference type="EnsemblMetazoa" id="ENSAATROPT016027">
    <property type="protein sequence ID" value="ENSAATROPP014077"/>
    <property type="gene ID" value="ENSAATROPG013119"/>
</dbReference>
<dbReference type="Proteomes" id="UP000075880">
    <property type="component" value="Unassembled WGS sequence"/>
</dbReference>
<accession>A0AAG5DRW2</accession>
<evidence type="ECO:0000313" key="3">
    <source>
        <dbReference type="Proteomes" id="UP000075880"/>
    </source>
</evidence>
<sequence>MCGRLFTGRDFQGACMLVPEILFLPCQWCVGTCGGSRWNWSTVDTPHSQPMEHGAVRVLVHLHQQRIVDVLVVALGLLQLEVPRPDGLVVAVQQLVVEATGDALVQELAERVPSAGGGDERDSLVGQQHPDGVDQLRAGLVEEQAVGGQDELVVLLLAAGAGRRTLRRLLPLEHGRLDRAVELVQHQRLADVLHRQLVAVGDVDQGRLAVLGQHQPGQARHAPAELEHPRALELGEPGEDVVRERLLRRPHADVARVVEPDQLARRPGALRADQAYLQPVPVVQPVHVHVLVLLVARPVRLDQVELEQLVVLARVVPERLRQQLPPAPGVDRLMLPLFRRVIPPLRLNPHALPGTLRFTLRPGRSEPARWRAVAGIESVVIGRVGPETIYTITHANRRPSHPTLPVPLDDTERSGRRWWIVAAVATIFVFVVLVSDRGDSPQTVPIGRVAGNWHCRSSD</sequence>
<protein>
    <submittedName>
        <fullName evidence="2">Uncharacterized protein</fullName>
    </submittedName>
</protein>
<proteinExistence type="predicted"/>
<feature type="transmembrane region" description="Helical" evidence="1">
    <location>
        <begin position="418"/>
        <end position="435"/>
    </location>
</feature>
<keyword evidence="1" id="KW-0812">Transmembrane</keyword>
<keyword evidence="3" id="KW-1185">Reference proteome</keyword>
<evidence type="ECO:0000313" key="2">
    <source>
        <dbReference type="EnsemblMetazoa" id="ENSAATROPP014077"/>
    </source>
</evidence>
<dbReference type="AlphaFoldDB" id="A0AAG5DRW2"/>
<reference evidence="2" key="1">
    <citation type="submission" date="2024-04" db="UniProtKB">
        <authorList>
            <consortium name="EnsemblMetazoa"/>
        </authorList>
    </citation>
    <scope>IDENTIFICATION</scope>
    <source>
        <strain evidence="2">EBRO</strain>
    </source>
</reference>
<keyword evidence="1" id="KW-1133">Transmembrane helix</keyword>